<feature type="signal peptide" evidence="1">
    <location>
        <begin position="1"/>
        <end position="25"/>
    </location>
</feature>
<protein>
    <recommendedName>
        <fullName evidence="4">Secreted protein</fullName>
    </recommendedName>
</protein>
<reference evidence="2 3" key="1">
    <citation type="journal article" date="2009" name="Nature">
        <title>Evolution of pathogenicity and sexual reproduction in eight Candida genomes.</title>
        <authorList>
            <person name="Butler G."/>
            <person name="Rasmussen M.D."/>
            <person name="Lin M.F."/>
            <person name="Santos M.A."/>
            <person name="Sakthikumar S."/>
            <person name="Munro C.A."/>
            <person name="Rheinbay E."/>
            <person name="Grabherr M."/>
            <person name="Forche A."/>
            <person name="Reedy J.L."/>
            <person name="Agrafioti I."/>
            <person name="Arnaud M.B."/>
            <person name="Bates S."/>
            <person name="Brown A.J."/>
            <person name="Brunke S."/>
            <person name="Costanzo M.C."/>
            <person name="Fitzpatrick D.A."/>
            <person name="de Groot P.W."/>
            <person name="Harris D."/>
            <person name="Hoyer L.L."/>
            <person name="Hube B."/>
            <person name="Klis F.M."/>
            <person name="Kodira C."/>
            <person name="Lennard N."/>
            <person name="Logue M.E."/>
            <person name="Martin R."/>
            <person name="Neiman A.M."/>
            <person name="Nikolaou E."/>
            <person name="Quail M.A."/>
            <person name="Quinn J."/>
            <person name="Santos M.C."/>
            <person name="Schmitzberger F.F."/>
            <person name="Sherlock G."/>
            <person name="Shah P."/>
            <person name="Silverstein K.A."/>
            <person name="Skrzypek M.S."/>
            <person name="Soll D."/>
            <person name="Staggs R."/>
            <person name="Stansfield I."/>
            <person name="Stumpf M.P."/>
            <person name="Sudbery P.E."/>
            <person name="Srikantha T."/>
            <person name="Zeng Q."/>
            <person name="Berman J."/>
            <person name="Berriman M."/>
            <person name="Heitman J."/>
            <person name="Gow N.A."/>
            <person name="Lorenz M.C."/>
            <person name="Birren B.W."/>
            <person name="Kellis M."/>
            <person name="Cuomo C.A."/>
        </authorList>
    </citation>
    <scope>NUCLEOTIDE SEQUENCE [LARGE SCALE GENOMIC DNA]</scope>
    <source>
        <strain evidence="2 3">ATCC 42720</strain>
    </source>
</reference>
<proteinExistence type="predicted"/>
<dbReference type="HOGENOM" id="CLU_1461163_0_0_1"/>
<evidence type="ECO:0000313" key="3">
    <source>
        <dbReference type="Proteomes" id="UP000007703"/>
    </source>
</evidence>
<sequence>MSLSMSWYLVVQALLSWQISQPSQPSQLHLVVQRLILGKLFPKQVVFSHQELVGALDSGVARTFLSRSRELHTEQGEFASAFARARTLRLKLRRARLELAVFRAHLAQLPHQLVGRRRQERQVPLKLLQAGHGGRVHAPVRVAPRHVVPEGKRLQGSVSGQSTTGRFFSRQPFCNQRQSCHWRPL</sequence>
<organism evidence="2 3">
    <name type="scientific">Clavispora lusitaniae (strain ATCC 42720)</name>
    <name type="common">Yeast</name>
    <name type="synonym">Candida lusitaniae</name>
    <dbReference type="NCBI Taxonomy" id="306902"/>
    <lineage>
        <taxon>Eukaryota</taxon>
        <taxon>Fungi</taxon>
        <taxon>Dikarya</taxon>
        <taxon>Ascomycota</taxon>
        <taxon>Saccharomycotina</taxon>
        <taxon>Pichiomycetes</taxon>
        <taxon>Metschnikowiaceae</taxon>
        <taxon>Clavispora</taxon>
    </lineage>
</organism>
<dbReference type="Proteomes" id="UP000007703">
    <property type="component" value="Unassembled WGS sequence"/>
</dbReference>
<dbReference type="VEuPathDB" id="FungiDB:CLUG_03284"/>
<keyword evidence="1" id="KW-0732">Signal</keyword>
<dbReference type="AlphaFoldDB" id="C4Y550"/>
<dbReference type="InParanoid" id="C4Y550"/>
<accession>C4Y550</accession>
<evidence type="ECO:0008006" key="4">
    <source>
        <dbReference type="Google" id="ProtNLM"/>
    </source>
</evidence>
<dbReference type="KEGG" id="clu:CLUG_03284"/>
<dbReference type="EMBL" id="CH408079">
    <property type="protein sequence ID" value="EEQ39156.1"/>
    <property type="molecule type" value="Genomic_DNA"/>
</dbReference>
<gene>
    <name evidence="2" type="ORF">CLUG_03284</name>
</gene>
<evidence type="ECO:0000256" key="1">
    <source>
        <dbReference type="SAM" id="SignalP"/>
    </source>
</evidence>
<feature type="chain" id="PRO_5002943995" description="Secreted protein" evidence="1">
    <location>
        <begin position="26"/>
        <end position="185"/>
    </location>
</feature>
<name>C4Y550_CLAL4</name>
<evidence type="ECO:0000313" key="2">
    <source>
        <dbReference type="EMBL" id="EEQ39156.1"/>
    </source>
</evidence>